<reference evidence="2 4" key="1">
    <citation type="submission" date="2015-03" db="EMBL/GenBank/DDBJ databases">
        <authorList>
            <consortium name="Pathogen Informatics"/>
            <person name="Murphy D."/>
        </authorList>
    </citation>
    <scope>NUCLEOTIDE SEQUENCE [LARGE SCALE GENOMIC DNA]</scope>
    <source>
        <strain evidence="2 4">IP05342</strain>
    </source>
</reference>
<gene>
    <name evidence="1" type="ORF">ERS137941_02405</name>
    <name evidence="2" type="ORF">ERS137959_00724</name>
    <name evidence="3" type="ORF">I6I39_06370</name>
</gene>
<name>A0A0H5EFU4_YEREN</name>
<dbReference type="EMBL" id="CP068146">
    <property type="protein sequence ID" value="QQU48340.1"/>
    <property type="molecule type" value="Genomic_DNA"/>
</dbReference>
<dbReference type="EMBL" id="CGBR01000015">
    <property type="protein sequence ID" value="CFQ64620.1"/>
    <property type="molecule type" value="Genomic_DNA"/>
</dbReference>
<evidence type="ECO:0000313" key="3">
    <source>
        <dbReference type="EMBL" id="QQU48340.1"/>
    </source>
</evidence>
<sequence>MRLLALRQRQERRLRQQLTCLRQEEQQQERQLVSFHQERQELCQQLHRIAQWRGKLNPRQAEEQRALQHKVYQAERQLHQSLRELVAKRQQQQDAIVSQQALLRTNQREQEKLRMLIKDESNRY</sequence>
<reference evidence="3 6" key="3">
    <citation type="submission" date="2021-01" db="EMBL/GenBank/DDBJ databases">
        <title>FDA dAtabase for Regulatory Grade micrObial Sequences (FDA-ARGOS): Supporting development and validation of Infectious Disease Dx tests.</title>
        <authorList>
            <person name="Blissenbach B."/>
            <person name="Krut O."/>
            <person name="Tallon L."/>
            <person name="Sadzewicz L."/>
            <person name="Zhao X."/>
            <person name="Boylan J."/>
            <person name="Ott S."/>
            <person name="Bowen H."/>
            <person name="Vavikolanu K."/>
            <person name="Mehta A."/>
            <person name="Aluvathingal J."/>
            <person name="Nadendla S."/>
            <person name="Yan Y."/>
            <person name="Sichtig H."/>
        </authorList>
    </citation>
    <scope>NUCLEOTIDE SEQUENCE [LARGE SCALE GENOMIC DNA]</scope>
    <source>
        <strain evidence="3 6">FDAARGOS_1082</strain>
    </source>
</reference>
<evidence type="ECO:0000313" key="5">
    <source>
        <dbReference type="Proteomes" id="UP000048841"/>
    </source>
</evidence>
<dbReference type="EMBL" id="CPXJ01000007">
    <property type="protein sequence ID" value="CND26282.1"/>
    <property type="molecule type" value="Genomic_DNA"/>
</dbReference>
<evidence type="ECO:0000313" key="1">
    <source>
        <dbReference type="EMBL" id="CFQ64620.1"/>
    </source>
</evidence>
<evidence type="ECO:0000313" key="2">
    <source>
        <dbReference type="EMBL" id="CND26282.1"/>
    </source>
</evidence>
<keyword evidence="4" id="KW-1185">Reference proteome</keyword>
<evidence type="ECO:0000313" key="6">
    <source>
        <dbReference type="Proteomes" id="UP000595309"/>
    </source>
</evidence>
<evidence type="ECO:0000313" key="4">
    <source>
        <dbReference type="Proteomes" id="UP000041601"/>
    </source>
</evidence>
<dbReference type="GeneID" id="31411488"/>
<dbReference type="Proteomes" id="UP000048841">
    <property type="component" value="Unassembled WGS sequence"/>
</dbReference>
<dbReference type="Proteomes" id="UP000041601">
    <property type="component" value="Unassembled WGS sequence"/>
</dbReference>
<organism evidence="1 5">
    <name type="scientific">Yersinia enterocolitica</name>
    <dbReference type="NCBI Taxonomy" id="630"/>
    <lineage>
        <taxon>Bacteria</taxon>
        <taxon>Pseudomonadati</taxon>
        <taxon>Pseudomonadota</taxon>
        <taxon>Gammaproteobacteria</taxon>
        <taxon>Enterobacterales</taxon>
        <taxon>Yersiniaceae</taxon>
        <taxon>Yersinia</taxon>
    </lineage>
</organism>
<dbReference type="Proteomes" id="UP000595309">
    <property type="component" value="Chromosome"/>
</dbReference>
<accession>A0A0H5EFU4</accession>
<protein>
    <submittedName>
        <fullName evidence="3">Type III secretion protein</fullName>
    </submittedName>
    <submittedName>
        <fullName evidence="1">Type III secretion system apparatus protein</fullName>
    </submittedName>
</protein>
<dbReference type="RefSeq" id="WP_005181123.1">
    <property type="nucleotide sequence ID" value="NZ_CGBC01000001.1"/>
</dbReference>
<dbReference type="AlphaFoldDB" id="A0A0H5EFU4"/>
<proteinExistence type="predicted"/>
<reference evidence="1 5" key="2">
    <citation type="submission" date="2015-03" db="EMBL/GenBank/DDBJ databases">
        <authorList>
            <person name="Murphy D."/>
        </authorList>
    </citation>
    <scope>NUCLEOTIDE SEQUENCE [LARGE SCALE GENOMIC DNA]</scope>
    <source>
        <strain evidence="1 5">IP26249</strain>
    </source>
</reference>